<dbReference type="Proteomes" id="UP001175001">
    <property type="component" value="Unassembled WGS sequence"/>
</dbReference>
<dbReference type="Pfam" id="PF09994">
    <property type="entry name" value="T6SS_Tle1-like_cat"/>
    <property type="match status" value="1"/>
</dbReference>
<dbReference type="EMBL" id="JAUJDW010000002">
    <property type="protein sequence ID" value="KAK0664197.1"/>
    <property type="molecule type" value="Genomic_DNA"/>
</dbReference>
<feature type="compositionally biased region" description="Basic and acidic residues" evidence="1">
    <location>
        <begin position="506"/>
        <end position="537"/>
    </location>
</feature>
<accession>A0AA39Z5S1</accession>
<feature type="region of interest" description="Disordered" evidence="1">
    <location>
        <begin position="226"/>
        <end position="258"/>
    </location>
</feature>
<evidence type="ECO:0000313" key="3">
    <source>
        <dbReference type="EMBL" id="KAK0664197.1"/>
    </source>
</evidence>
<name>A0AA39Z5S1_9PEZI</name>
<dbReference type="PANTHER" id="PTHR33840:SF16">
    <property type="entry name" value="DUF2235 DOMAIN-CONTAINING PROTEIN"/>
    <property type="match status" value="1"/>
</dbReference>
<dbReference type="PANTHER" id="PTHR33840">
    <property type="match status" value="1"/>
</dbReference>
<feature type="domain" description="T6SS Phospholipase effector Tle1-like catalytic" evidence="2">
    <location>
        <begin position="1"/>
        <end position="210"/>
    </location>
</feature>
<gene>
    <name evidence="3" type="ORF">DIS24_g498</name>
</gene>
<protein>
    <recommendedName>
        <fullName evidence="2">T6SS Phospholipase effector Tle1-like catalytic domain-containing protein</fullName>
    </recommendedName>
</protein>
<evidence type="ECO:0000313" key="4">
    <source>
        <dbReference type="Proteomes" id="UP001175001"/>
    </source>
</evidence>
<evidence type="ECO:0000259" key="2">
    <source>
        <dbReference type="Pfam" id="PF09994"/>
    </source>
</evidence>
<feature type="compositionally biased region" description="Low complexity" evidence="1">
    <location>
        <begin position="233"/>
        <end position="258"/>
    </location>
</feature>
<comment type="caution">
    <text evidence="3">The sequence shown here is derived from an EMBL/GenBank/DDBJ whole genome shotgun (WGS) entry which is preliminary data.</text>
</comment>
<dbReference type="InterPro" id="IPR018712">
    <property type="entry name" value="Tle1-like_cat"/>
</dbReference>
<sequence>MGLLLPQHLQDFRRAYQIYREYGMAASETRGASIHEELPGMTFWMCASALRPPDDLRFIKGLEKKMFQGVTVKAVGVWETVGALGLPDSKLTNLLPSLNRRFKFHDAALNSRIENAFQALALDEHRGAFTPTLWYLDPHYLDDYEQNKNDPSEHGGKLRNSLQGKKVPNLKQCWFPGYHETIGGGNTLANAWMPDNTDIDDIALAWMCDQLEGLLAFDTKAAERILFSPPPSSDTSSSSPSSSSSSPSPPTSNSQQQQQWALGTNIDLMTLMPPLRLAIAGGSHARTPGQYRKDLRADEERAAPRDFATNESVHPCVRHRVEAFARAAVPYRPAPFFPPPRQQQPQWRWEESTKRGEPDGWGAKWVRPGVSAYDGGGGGGGGVGVGGWLQLPSSLSLWWWWEQKKPQQPPQQQQQQRSVMLREWVVREMDGRTNFEARLLPWMVKEQLWARNRQLLKQSDEGAFDEKHGCRLFWTRSNWGSKKVVEAGRCRVHGDALVAVRTLRGDERPEAGRGHEVPEAGRADERPGVGRVERVAVKDVPAVDYDLEAQKQQRDGRESTSGWTPDHEGTMFEGGPVGGTSLNVDEEL</sequence>
<dbReference type="AlphaFoldDB" id="A0AA39Z5S1"/>
<keyword evidence="4" id="KW-1185">Reference proteome</keyword>
<organism evidence="3 4">
    <name type="scientific">Lasiodiplodia hormozganensis</name>
    <dbReference type="NCBI Taxonomy" id="869390"/>
    <lineage>
        <taxon>Eukaryota</taxon>
        <taxon>Fungi</taxon>
        <taxon>Dikarya</taxon>
        <taxon>Ascomycota</taxon>
        <taxon>Pezizomycotina</taxon>
        <taxon>Dothideomycetes</taxon>
        <taxon>Dothideomycetes incertae sedis</taxon>
        <taxon>Botryosphaeriales</taxon>
        <taxon>Botryosphaeriaceae</taxon>
        <taxon>Lasiodiplodia</taxon>
    </lineage>
</organism>
<evidence type="ECO:0000256" key="1">
    <source>
        <dbReference type="SAM" id="MobiDB-lite"/>
    </source>
</evidence>
<feature type="region of interest" description="Disordered" evidence="1">
    <location>
        <begin position="506"/>
        <end position="588"/>
    </location>
</feature>
<feature type="compositionally biased region" description="Basic and acidic residues" evidence="1">
    <location>
        <begin position="548"/>
        <end position="558"/>
    </location>
</feature>
<proteinExistence type="predicted"/>
<reference evidence="3" key="1">
    <citation type="submission" date="2023-06" db="EMBL/GenBank/DDBJ databases">
        <title>Multi-omics analyses reveal the molecular pathogenesis toolkit of Lasiodiplodia hormozganensis, a cross-kingdom pathogen.</title>
        <authorList>
            <person name="Felix C."/>
            <person name="Meneses R."/>
            <person name="Goncalves M.F.M."/>
            <person name="Tilleman L."/>
            <person name="Duarte A.S."/>
            <person name="Jorrin-Novo J.V."/>
            <person name="Van De Peer Y."/>
            <person name="Deforce D."/>
            <person name="Van Nieuwerburgh F."/>
            <person name="Esteves A.C."/>
            <person name="Alves A."/>
        </authorList>
    </citation>
    <scope>NUCLEOTIDE SEQUENCE</scope>
    <source>
        <strain evidence="3">CBS 339.90</strain>
    </source>
</reference>